<dbReference type="eggNOG" id="COG1999">
    <property type="taxonomic scope" value="Bacteria"/>
</dbReference>
<dbReference type="PaxDb" id="243230-DR_0597"/>
<name>Q9RWR9_DEIRA</name>
<evidence type="ECO:0008006" key="6">
    <source>
        <dbReference type="Google" id="ProtNLM"/>
    </source>
</evidence>
<dbReference type="STRING" id="243230.DR_0597"/>
<feature type="binding site" evidence="2">
    <location>
        <position position="79"/>
    </location>
    <ligand>
        <name>Cu cation</name>
        <dbReference type="ChEBI" id="CHEBI:23378"/>
    </ligand>
</feature>
<dbReference type="InterPro" id="IPR003782">
    <property type="entry name" value="SCO1/SenC"/>
</dbReference>
<evidence type="ECO:0000256" key="3">
    <source>
        <dbReference type="PIRSR" id="PIRSR603782-2"/>
    </source>
</evidence>
<dbReference type="AlphaFoldDB" id="Q9RWR9"/>
<protein>
    <recommendedName>
        <fullName evidence="6">Electron transport protein SCO1/SenC</fullName>
    </recommendedName>
</protein>
<keyword evidence="5" id="KW-1185">Reference proteome</keyword>
<dbReference type="OrthoDB" id="9811998at2"/>
<dbReference type="PIR" id="E75498">
    <property type="entry name" value="E75498"/>
</dbReference>
<dbReference type="EMBL" id="AE000513">
    <property type="protein sequence ID" value="AAF10177.1"/>
    <property type="molecule type" value="Genomic_DNA"/>
</dbReference>
<dbReference type="EnsemblBacteria" id="AAF10177">
    <property type="protein sequence ID" value="AAF10177"/>
    <property type="gene ID" value="DR_0597"/>
</dbReference>
<evidence type="ECO:0000256" key="1">
    <source>
        <dbReference type="ARBA" id="ARBA00010996"/>
    </source>
</evidence>
<dbReference type="FunCoup" id="Q9RWR9">
    <property type="interactions" value="96"/>
</dbReference>
<proteinExistence type="inferred from homology"/>
<dbReference type="PATRIC" id="fig|243230.17.peg.775"/>
<evidence type="ECO:0000256" key="2">
    <source>
        <dbReference type="PIRSR" id="PIRSR603782-1"/>
    </source>
</evidence>
<accession>Q9RWR9</accession>
<dbReference type="Pfam" id="PF02630">
    <property type="entry name" value="SCO1-SenC"/>
    <property type="match status" value="1"/>
</dbReference>
<dbReference type="GO" id="GO:0046872">
    <property type="term" value="F:metal ion binding"/>
    <property type="evidence" value="ECO:0007669"/>
    <property type="project" value="UniProtKB-KW"/>
</dbReference>
<gene>
    <name evidence="4" type="ordered locus">DR_0597</name>
</gene>
<dbReference type="KEGG" id="dra:DR_0597"/>
<evidence type="ECO:0000313" key="5">
    <source>
        <dbReference type="Proteomes" id="UP000002524"/>
    </source>
</evidence>
<comment type="similarity">
    <text evidence="1">Belongs to the SCO1/2 family.</text>
</comment>
<dbReference type="RefSeq" id="WP_010887242.1">
    <property type="nucleotide sequence ID" value="NC_001263.1"/>
</dbReference>
<dbReference type="HOGENOM" id="CLU_050131_3_0_0"/>
<dbReference type="InterPro" id="IPR036249">
    <property type="entry name" value="Thioredoxin-like_sf"/>
</dbReference>
<reference evidence="4 5" key="1">
    <citation type="journal article" date="1999" name="Science">
        <title>Genome sequence of the radioresistant bacterium Deinococcus radiodurans R1.</title>
        <authorList>
            <person name="White O."/>
            <person name="Eisen J.A."/>
            <person name="Heidelberg J.F."/>
            <person name="Hickey E.K."/>
            <person name="Peterson J.D."/>
            <person name="Dodson R.J."/>
            <person name="Haft D.H."/>
            <person name="Gwinn M.L."/>
            <person name="Nelson W.C."/>
            <person name="Richardson D.L."/>
            <person name="Moffat K.S."/>
            <person name="Qin H."/>
            <person name="Jiang L."/>
            <person name="Pamphile W."/>
            <person name="Crosby M."/>
            <person name="Shen M."/>
            <person name="Vamathevan J.J."/>
            <person name="Lam P."/>
            <person name="McDonald L."/>
            <person name="Utterback T."/>
            <person name="Zalewski C."/>
            <person name="Makarova K.S."/>
            <person name="Aravind L."/>
            <person name="Daly M.J."/>
            <person name="Minton K.W."/>
            <person name="Fleischmann R.D."/>
            <person name="Ketchum K.A."/>
            <person name="Nelson K.E."/>
            <person name="Salzberg S."/>
            <person name="Smith H.O."/>
            <person name="Venter J.C."/>
            <person name="Fraser C.M."/>
        </authorList>
    </citation>
    <scope>NUCLEOTIDE SEQUENCE [LARGE SCALE GENOMIC DNA]</scope>
    <source>
        <strain evidence="5">ATCC 13939 / DSM 20539 / JCM 16871 / LMG 4051 / NBRC 15346 / NCIMB 9279 / R1 / VKM B-1422</strain>
    </source>
</reference>
<dbReference type="PANTHER" id="PTHR12151:SF25">
    <property type="entry name" value="LINALOOL DEHYDRATASE_ISOMERASE DOMAIN-CONTAINING PROTEIN"/>
    <property type="match status" value="1"/>
</dbReference>
<dbReference type="Gene3D" id="3.40.30.10">
    <property type="entry name" value="Glutaredoxin"/>
    <property type="match status" value="1"/>
</dbReference>
<evidence type="ECO:0000313" key="4">
    <source>
        <dbReference type="EMBL" id="AAF10177.1"/>
    </source>
</evidence>
<sequence>MKWLTAALLTVAAVLAGLLVYRSAAPGRGGLRGGTALDTPLAVPPLPLTDDRGRPTTLAASDGRLRLVFFGYARCPDVCPVTLAGLERSYKTLSDEQRRRVQVQLVTVDPVNDTPKVLRDYLDRFDPAFSGLTGSPDTINAAAKALFVSNVAPAADHSEHMQMQSQGDAPAVSAPDAARIHGDELRVINPQGQFVRVYTNGEVMDGTLDHDLPALIRQYGGG</sequence>
<keyword evidence="3" id="KW-1015">Disulfide bond</keyword>
<dbReference type="PANTHER" id="PTHR12151">
    <property type="entry name" value="ELECTRON TRANSPORT PROTIN SCO1/SENC FAMILY MEMBER"/>
    <property type="match status" value="1"/>
</dbReference>
<keyword evidence="2" id="KW-0479">Metal-binding</keyword>
<keyword evidence="2" id="KW-0186">Copper</keyword>
<feature type="disulfide bond" description="Redox-active" evidence="3">
    <location>
        <begin position="75"/>
        <end position="79"/>
    </location>
</feature>
<dbReference type="GeneID" id="69516841"/>
<organism evidence="4 5">
    <name type="scientific">Deinococcus radiodurans (strain ATCC 13939 / DSM 20539 / JCM 16871 / CCUG 27074 / LMG 4051 / NBRC 15346 / NCIMB 9279 / VKM B-1422 / R1)</name>
    <dbReference type="NCBI Taxonomy" id="243230"/>
    <lineage>
        <taxon>Bacteria</taxon>
        <taxon>Thermotogati</taxon>
        <taxon>Deinococcota</taxon>
        <taxon>Deinococci</taxon>
        <taxon>Deinococcales</taxon>
        <taxon>Deinococcaceae</taxon>
        <taxon>Deinococcus</taxon>
    </lineage>
</organism>
<dbReference type="SUPFAM" id="SSF52833">
    <property type="entry name" value="Thioredoxin-like"/>
    <property type="match status" value="1"/>
</dbReference>
<feature type="binding site" evidence="2">
    <location>
        <position position="75"/>
    </location>
    <ligand>
        <name>Cu cation</name>
        <dbReference type="ChEBI" id="CHEBI:23378"/>
    </ligand>
</feature>
<dbReference type="CDD" id="cd02968">
    <property type="entry name" value="SCO"/>
    <property type="match status" value="1"/>
</dbReference>
<dbReference type="Proteomes" id="UP000002524">
    <property type="component" value="Chromosome 1"/>
</dbReference>
<dbReference type="InParanoid" id="Q9RWR9"/>